<keyword evidence="1" id="KW-0175">Coiled coil</keyword>
<evidence type="ECO:0000259" key="2">
    <source>
        <dbReference type="Pfam" id="PF20356"/>
    </source>
</evidence>
<dbReference type="EMBL" id="UGSS01000002">
    <property type="protein sequence ID" value="SUB33309.1"/>
    <property type="molecule type" value="Genomic_DNA"/>
</dbReference>
<organism evidence="3 4">
    <name type="scientific">[Pasteurella] mairii</name>
    <dbReference type="NCBI Taxonomy" id="757"/>
    <lineage>
        <taxon>Bacteria</taxon>
        <taxon>Pseudomonadati</taxon>
        <taxon>Pseudomonadota</taxon>
        <taxon>Gammaproteobacteria</taxon>
        <taxon>Pasteurellales</taxon>
        <taxon>Pasteurellaceae</taxon>
    </lineage>
</organism>
<gene>
    <name evidence="3" type="ORF">NCTC10699_00922</name>
</gene>
<name>A0A379B4X6_9PAST</name>
<evidence type="ECO:0000313" key="3">
    <source>
        <dbReference type="EMBL" id="SUB33309.1"/>
    </source>
</evidence>
<accession>A0A379B4X6</accession>
<feature type="coiled-coil region" evidence="1">
    <location>
        <begin position="32"/>
        <end position="66"/>
    </location>
</feature>
<dbReference type="AlphaFoldDB" id="A0A379B4X6"/>
<reference evidence="3 4" key="1">
    <citation type="submission" date="2018-06" db="EMBL/GenBank/DDBJ databases">
        <authorList>
            <consortium name="Pathogen Informatics"/>
            <person name="Doyle S."/>
        </authorList>
    </citation>
    <scope>NUCLEOTIDE SEQUENCE [LARGE SCALE GENOMIC DNA]</scope>
    <source>
        <strain evidence="3 4">NCTC10699</strain>
    </source>
</reference>
<proteinExistence type="predicted"/>
<dbReference type="InterPro" id="IPR046593">
    <property type="entry name" value="DUF6651"/>
</dbReference>
<dbReference type="Pfam" id="PF20356">
    <property type="entry name" value="DUF6651"/>
    <property type="match status" value="1"/>
</dbReference>
<evidence type="ECO:0000313" key="4">
    <source>
        <dbReference type="Proteomes" id="UP000254280"/>
    </source>
</evidence>
<keyword evidence="4" id="KW-1185">Reference proteome</keyword>
<dbReference type="OrthoDB" id="5465243at2"/>
<protein>
    <recommendedName>
        <fullName evidence="2">DUF6651 domain-containing protein</fullName>
    </recommendedName>
</protein>
<dbReference type="Proteomes" id="UP000254280">
    <property type="component" value="Unassembled WGS sequence"/>
</dbReference>
<feature type="domain" description="DUF6651" evidence="2">
    <location>
        <begin position="117"/>
        <end position="213"/>
    </location>
</feature>
<sequence length="257" mass="28397">MKLKLDENGNVVVIDGKPVYIHDDGKEIPFDAQQAMQKISMLNAENKQHREAKEKAEAELKKFDGIEDVEKVKLALKTVENLDAKKLIDAGEAEKVKAEIVKQYEAKLLEKDGEIASAKEALHQEVIGGAFARSLFITDKMAIPSDMVQAYFGKHFSYENGKVVAKDALGNQIFSRKAPGEPADFEEAIEQIVFAYPQKDYILKSGNSGAGVGSGAADLGFKNPWTKEHWNMTEQGKLFKASPEKAKHLADQAGYKL</sequence>
<evidence type="ECO:0000256" key="1">
    <source>
        <dbReference type="SAM" id="Coils"/>
    </source>
</evidence>